<evidence type="ECO:0000313" key="3">
    <source>
        <dbReference type="Proteomes" id="UP000027195"/>
    </source>
</evidence>
<sequence length="147" mass="16828">MQASSLQERGKGVLGWVVTAIASLLTRDEGYSTPKKVVRSPTGAHDRPKTTRSTFFQDWLSGEELPDDDEKEDDSKAEFKWHYPDLSSWRATDEERVNSPLPRFPSPYSLRLPEIGFKSLFEEICGDITDEDTREDFKRRTAMLAAR</sequence>
<reference evidence="3" key="1">
    <citation type="journal article" date="2014" name="Proc. Natl. Acad. Sci. U.S.A.">
        <title>Extensive sampling of basidiomycete genomes demonstrates inadequacy of the white-rot/brown-rot paradigm for wood decay fungi.</title>
        <authorList>
            <person name="Riley R."/>
            <person name="Salamov A.A."/>
            <person name="Brown D.W."/>
            <person name="Nagy L.G."/>
            <person name="Floudas D."/>
            <person name="Held B.W."/>
            <person name="Levasseur A."/>
            <person name="Lombard V."/>
            <person name="Morin E."/>
            <person name="Otillar R."/>
            <person name="Lindquist E.A."/>
            <person name="Sun H."/>
            <person name="LaButti K.M."/>
            <person name="Schmutz J."/>
            <person name="Jabbour D."/>
            <person name="Luo H."/>
            <person name="Baker S.E."/>
            <person name="Pisabarro A.G."/>
            <person name="Walton J.D."/>
            <person name="Blanchette R.A."/>
            <person name="Henrissat B."/>
            <person name="Martin F."/>
            <person name="Cullen D."/>
            <person name="Hibbett D.S."/>
            <person name="Grigoriev I.V."/>
        </authorList>
    </citation>
    <scope>NUCLEOTIDE SEQUENCE [LARGE SCALE GENOMIC DNA]</scope>
    <source>
        <strain evidence="3">FD-172 SS1</strain>
    </source>
</reference>
<dbReference type="EMBL" id="KL198045">
    <property type="protein sequence ID" value="KDQ13253.1"/>
    <property type="molecule type" value="Genomic_DNA"/>
</dbReference>
<evidence type="ECO:0000256" key="1">
    <source>
        <dbReference type="SAM" id="MobiDB-lite"/>
    </source>
</evidence>
<dbReference type="HOGENOM" id="CLU_1767760_0_0_1"/>
<protein>
    <submittedName>
        <fullName evidence="2">Uncharacterized protein</fullName>
    </submittedName>
</protein>
<gene>
    <name evidence="2" type="ORF">BOTBODRAFT_633199</name>
</gene>
<dbReference type="AlphaFoldDB" id="A0A067MBX4"/>
<organism evidence="2 3">
    <name type="scientific">Botryobasidium botryosum (strain FD-172 SS1)</name>
    <dbReference type="NCBI Taxonomy" id="930990"/>
    <lineage>
        <taxon>Eukaryota</taxon>
        <taxon>Fungi</taxon>
        <taxon>Dikarya</taxon>
        <taxon>Basidiomycota</taxon>
        <taxon>Agaricomycotina</taxon>
        <taxon>Agaricomycetes</taxon>
        <taxon>Cantharellales</taxon>
        <taxon>Botryobasidiaceae</taxon>
        <taxon>Botryobasidium</taxon>
    </lineage>
</organism>
<keyword evidence="3" id="KW-1185">Reference proteome</keyword>
<dbReference type="Proteomes" id="UP000027195">
    <property type="component" value="Unassembled WGS sequence"/>
</dbReference>
<feature type="region of interest" description="Disordered" evidence="1">
    <location>
        <begin position="32"/>
        <end position="53"/>
    </location>
</feature>
<proteinExistence type="predicted"/>
<evidence type="ECO:0000313" key="2">
    <source>
        <dbReference type="EMBL" id="KDQ13253.1"/>
    </source>
</evidence>
<dbReference type="InParanoid" id="A0A067MBX4"/>
<name>A0A067MBX4_BOTB1</name>
<accession>A0A067MBX4</accession>